<accession>A0AAU9J3C7</accession>
<evidence type="ECO:0000313" key="1">
    <source>
        <dbReference type="EMBL" id="CAG9321698.1"/>
    </source>
</evidence>
<sequence>MKWLLPSKQDFLNSEQTHICCIISIESSSNSFYLLDTNIKAGSILKSELHLPFTSLKNFCICNLPDNEFFAFTNAMDYSYDFNQENFEERLVFIIDKNREIRILKSTFPSYGASSVYHNGIVYVFCVNYSGEPGEGPEKFIIKENRWVKLPPFPDIPDYSWCCEFFSMILVSSLGNSIVYLYDIYSNSYSDLPLNLSDSSAKLIFKHKEKAYLIETKGNLYESGWKDPYEWKISCKADSPFRNEMVYFVSNTLYNDSWYFSHDKLVYQFKLKNKRLKVFKELNL</sequence>
<organism evidence="1 2">
    <name type="scientific">Blepharisma stoltei</name>
    <dbReference type="NCBI Taxonomy" id="1481888"/>
    <lineage>
        <taxon>Eukaryota</taxon>
        <taxon>Sar</taxon>
        <taxon>Alveolata</taxon>
        <taxon>Ciliophora</taxon>
        <taxon>Postciliodesmatophora</taxon>
        <taxon>Heterotrichea</taxon>
        <taxon>Heterotrichida</taxon>
        <taxon>Blepharismidae</taxon>
        <taxon>Blepharisma</taxon>
    </lineage>
</organism>
<dbReference type="AlphaFoldDB" id="A0AAU9J3C7"/>
<gene>
    <name evidence="1" type="ORF">BSTOLATCC_MIC29612</name>
</gene>
<dbReference type="EMBL" id="CAJZBQ010000029">
    <property type="protein sequence ID" value="CAG9321698.1"/>
    <property type="molecule type" value="Genomic_DNA"/>
</dbReference>
<reference evidence="1" key="1">
    <citation type="submission" date="2021-09" db="EMBL/GenBank/DDBJ databases">
        <authorList>
            <consortium name="AG Swart"/>
            <person name="Singh M."/>
            <person name="Singh A."/>
            <person name="Seah K."/>
            <person name="Emmerich C."/>
        </authorList>
    </citation>
    <scope>NUCLEOTIDE SEQUENCE</scope>
    <source>
        <strain evidence="1">ATCC30299</strain>
    </source>
</reference>
<proteinExistence type="predicted"/>
<dbReference type="Proteomes" id="UP001162131">
    <property type="component" value="Unassembled WGS sequence"/>
</dbReference>
<dbReference type="SUPFAM" id="SSF50965">
    <property type="entry name" value="Galactose oxidase, central domain"/>
    <property type="match status" value="1"/>
</dbReference>
<evidence type="ECO:0000313" key="2">
    <source>
        <dbReference type="Proteomes" id="UP001162131"/>
    </source>
</evidence>
<evidence type="ECO:0008006" key="3">
    <source>
        <dbReference type="Google" id="ProtNLM"/>
    </source>
</evidence>
<dbReference type="InterPro" id="IPR011043">
    <property type="entry name" value="Gal_Oxase/kelch_b-propeller"/>
</dbReference>
<name>A0AAU9J3C7_9CILI</name>
<comment type="caution">
    <text evidence="1">The sequence shown here is derived from an EMBL/GenBank/DDBJ whole genome shotgun (WGS) entry which is preliminary data.</text>
</comment>
<protein>
    <recommendedName>
        <fullName evidence="3">F-box associated domain-containing protein</fullName>
    </recommendedName>
</protein>
<keyword evidence="2" id="KW-1185">Reference proteome</keyword>